<dbReference type="SUPFAM" id="SSF56672">
    <property type="entry name" value="DNA/RNA polymerases"/>
    <property type="match status" value="1"/>
</dbReference>
<dbReference type="InterPro" id="IPR056924">
    <property type="entry name" value="SH3_Tf2-1"/>
</dbReference>
<evidence type="ECO:0000256" key="14">
    <source>
        <dbReference type="ARBA" id="ARBA00022932"/>
    </source>
</evidence>
<keyword evidence="11" id="KW-0694">RNA-binding</keyword>
<dbReference type="Gene3D" id="3.30.70.270">
    <property type="match status" value="2"/>
</dbReference>
<dbReference type="CDD" id="cd00303">
    <property type="entry name" value="retropepsin_like"/>
    <property type="match status" value="1"/>
</dbReference>
<dbReference type="EC" id="2.7.7.49" evidence="1"/>
<dbReference type="PROSITE" id="PS50013">
    <property type="entry name" value="CHROMO_2"/>
    <property type="match status" value="1"/>
</dbReference>
<dbReference type="Gene3D" id="1.10.340.70">
    <property type="match status" value="1"/>
</dbReference>
<evidence type="ECO:0000256" key="10">
    <source>
        <dbReference type="ARBA" id="ARBA00022842"/>
    </source>
</evidence>
<evidence type="ECO:0000256" key="4">
    <source>
        <dbReference type="ARBA" id="ARBA00022695"/>
    </source>
</evidence>
<dbReference type="SUPFAM" id="SSF50630">
    <property type="entry name" value="Acid proteases"/>
    <property type="match status" value="1"/>
</dbReference>
<dbReference type="InterPro" id="IPR021109">
    <property type="entry name" value="Peptidase_aspartic_dom_sf"/>
</dbReference>
<dbReference type="SMART" id="SM00298">
    <property type="entry name" value="CHROMO"/>
    <property type="match status" value="1"/>
</dbReference>
<gene>
    <name evidence="21" type="ORF">LshimejAT787_0504280</name>
</gene>
<keyword evidence="10" id="KW-0460">Magnesium</keyword>
<dbReference type="InterPro" id="IPR000477">
    <property type="entry name" value="RT_dom"/>
</dbReference>
<dbReference type="Pfam" id="PF00385">
    <property type="entry name" value="Chromo"/>
    <property type="match status" value="1"/>
</dbReference>
<dbReference type="CDD" id="cd01647">
    <property type="entry name" value="RT_LTR"/>
    <property type="match status" value="1"/>
</dbReference>
<dbReference type="Pfam" id="PF00078">
    <property type="entry name" value="RVT_1"/>
    <property type="match status" value="1"/>
</dbReference>
<dbReference type="InterPro" id="IPR043128">
    <property type="entry name" value="Rev_trsase/Diguanyl_cyclase"/>
</dbReference>
<dbReference type="FunFam" id="3.30.420.10:FF:000032">
    <property type="entry name" value="Retrovirus-related Pol polyprotein from transposon 297-like Protein"/>
    <property type="match status" value="1"/>
</dbReference>
<evidence type="ECO:0000256" key="16">
    <source>
        <dbReference type="ARBA" id="ARBA00023172"/>
    </source>
</evidence>
<keyword evidence="4" id="KW-0548">Nucleotidyltransferase</keyword>
<keyword evidence="13" id="KW-0695">RNA-directed DNA polymerase</keyword>
<name>A0A9P3PMD1_LYOSH</name>
<dbReference type="GO" id="GO:0003723">
    <property type="term" value="F:RNA binding"/>
    <property type="evidence" value="ECO:0007669"/>
    <property type="project" value="UniProtKB-KW"/>
</dbReference>
<dbReference type="Gene3D" id="3.30.420.10">
    <property type="entry name" value="Ribonuclease H-like superfamily/Ribonuclease H"/>
    <property type="match status" value="1"/>
</dbReference>
<dbReference type="GO" id="GO:0004190">
    <property type="term" value="F:aspartic-type endopeptidase activity"/>
    <property type="evidence" value="ECO:0007669"/>
    <property type="project" value="UniProtKB-KW"/>
</dbReference>
<evidence type="ECO:0000259" key="20">
    <source>
        <dbReference type="PROSITE" id="PS50994"/>
    </source>
</evidence>
<dbReference type="SUPFAM" id="SSF54160">
    <property type="entry name" value="Chromo domain-like"/>
    <property type="match status" value="1"/>
</dbReference>
<dbReference type="InterPro" id="IPR043502">
    <property type="entry name" value="DNA/RNA_pol_sf"/>
</dbReference>
<keyword evidence="3" id="KW-0808">Transferase</keyword>
<keyword evidence="7" id="KW-0064">Aspartyl protease</keyword>
<dbReference type="Proteomes" id="UP001063166">
    <property type="component" value="Unassembled WGS sequence"/>
</dbReference>
<dbReference type="GO" id="GO:0006508">
    <property type="term" value="P:proteolysis"/>
    <property type="evidence" value="ECO:0007669"/>
    <property type="project" value="UniProtKB-KW"/>
</dbReference>
<dbReference type="FunFam" id="3.10.20.370:FF:000001">
    <property type="entry name" value="Retrovirus-related Pol polyprotein from transposon 17.6-like protein"/>
    <property type="match status" value="1"/>
</dbReference>
<dbReference type="GO" id="GO:0005634">
    <property type="term" value="C:nucleus"/>
    <property type="evidence" value="ECO:0007669"/>
    <property type="project" value="UniProtKB-ARBA"/>
</dbReference>
<feature type="region of interest" description="Disordered" evidence="17">
    <location>
        <begin position="1242"/>
        <end position="1278"/>
    </location>
</feature>
<dbReference type="Pfam" id="PF17917">
    <property type="entry name" value="RT_RNaseH"/>
    <property type="match status" value="1"/>
</dbReference>
<dbReference type="GO" id="GO:0015074">
    <property type="term" value="P:DNA integration"/>
    <property type="evidence" value="ECO:0007669"/>
    <property type="project" value="UniProtKB-KW"/>
</dbReference>
<evidence type="ECO:0000256" key="7">
    <source>
        <dbReference type="ARBA" id="ARBA00022750"/>
    </source>
</evidence>
<dbReference type="InterPro" id="IPR036397">
    <property type="entry name" value="RNaseH_sf"/>
</dbReference>
<evidence type="ECO:0000259" key="19">
    <source>
        <dbReference type="PROSITE" id="PS50878"/>
    </source>
</evidence>
<dbReference type="GO" id="GO:0004519">
    <property type="term" value="F:endonuclease activity"/>
    <property type="evidence" value="ECO:0007669"/>
    <property type="project" value="UniProtKB-KW"/>
</dbReference>
<dbReference type="CDD" id="cd09274">
    <property type="entry name" value="RNase_HI_RT_Ty3"/>
    <property type="match status" value="1"/>
</dbReference>
<evidence type="ECO:0000313" key="22">
    <source>
        <dbReference type="Proteomes" id="UP001063166"/>
    </source>
</evidence>
<dbReference type="Gene3D" id="3.10.20.370">
    <property type="match status" value="1"/>
</dbReference>
<evidence type="ECO:0000256" key="6">
    <source>
        <dbReference type="ARBA" id="ARBA00022723"/>
    </source>
</evidence>
<keyword evidence="5" id="KW-0540">Nuclease</keyword>
<evidence type="ECO:0000256" key="8">
    <source>
        <dbReference type="ARBA" id="ARBA00022759"/>
    </source>
</evidence>
<comment type="caution">
    <text evidence="21">The sequence shown here is derived from an EMBL/GenBank/DDBJ whole genome shotgun (WGS) entry which is preliminary data.</text>
</comment>
<evidence type="ECO:0000256" key="1">
    <source>
        <dbReference type="ARBA" id="ARBA00012493"/>
    </source>
</evidence>
<dbReference type="SUPFAM" id="SSF53098">
    <property type="entry name" value="Ribonuclease H-like"/>
    <property type="match status" value="1"/>
</dbReference>
<dbReference type="PROSITE" id="PS50878">
    <property type="entry name" value="RT_POL"/>
    <property type="match status" value="1"/>
</dbReference>
<evidence type="ECO:0000256" key="3">
    <source>
        <dbReference type="ARBA" id="ARBA00022679"/>
    </source>
</evidence>
<dbReference type="InterPro" id="IPR012337">
    <property type="entry name" value="RNaseH-like_sf"/>
</dbReference>
<keyword evidence="9" id="KW-0378">Hydrolase</keyword>
<organism evidence="21 22">
    <name type="scientific">Lyophyllum shimeji</name>
    <name type="common">Hon-shimeji</name>
    <name type="synonym">Tricholoma shimeji</name>
    <dbReference type="NCBI Taxonomy" id="47721"/>
    <lineage>
        <taxon>Eukaryota</taxon>
        <taxon>Fungi</taxon>
        <taxon>Dikarya</taxon>
        <taxon>Basidiomycota</taxon>
        <taxon>Agaricomycotina</taxon>
        <taxon>Agaricomycetes</taxon>
        <taxon>Agaricomycetidae</taxon>
        <taxon>Agaricales</taxon>
        <taxon>Tricholomatineae</taxon>
        <taxon>Lyophyllaceae</taxon>
        <taxon>Lyophyllum</taxon>
    </lineage>
</organism>
<dbReference type="Gene3D" id="2.40.70.10">
    <property type="entry name" value="Acid Proteases"/>
    <property type="match status" value="1"/>
</dbReference>
<evidence type="ECO:0000256" key="17">
    <source>
        <dbReference type="SAM" id="MobiDB-lite"/>
    </source>
</evidence>
<dbReference type="AlphaFoldDB" id="A0A9P3PMD1"/>
<sequence length="1278" mass="147861">MSDTLVTPESHINLAEDPAVTLYDKLGRAGRFLRRLKEEPELVEQRLRRWTQKSRHAELTVPLLQSLLMAPIDEAARTLNVLRGAQHQISRVGKHNSTEVYAALQTTDTGRTFGTKALIDSGATGCYIGEKYAREQGLNLERLSYPIPVYNADNSPNDGGPISYVVTLRMNIAEHVETLTLAVTNTGHNNILLGHAWLRRHNPTIDWVTSAIIFNRCPADCMAPQLWGVSGEQLSTVEEDEVRVDEPTLDLDDEDRLLMIPDVHLIRAKFTVSQQIAEREAAKVEARSKAASIPDRYVEDFGSVFSKETFDELPPRRPWDHAIELKEGSSPFTSKIYPLSRDEQKQLDEFIEEHLRSGRIRPSKSPIASPFFFVKKKDGSLRPVQDYRRLNDITIKNCYPLPLVSEIIDKLRGAKYFTKFDVRWGYNNIRIREGDEWKAAFITNRGLYEPLVMFFGLTNSPATFQTMMNDIFRDLIVRGVVIVYMDDILIYTTTLEEHRKVTREVLEILKHHRLFLKPEKCEWEQKKILHLGVIVSEEGVEMDPAKVEAVASWPTPRDKHELQQFLGFANYYRRFVKDYSRIAWRLHRLTGHTPWSWGGEEQKAFENLRTAITTGPVLALPTDDDPYRVEADSSGYATGATLMQRQHGIWRPVAFLSQSLNDTERNYEIHDREMLAIMRALSEWRHYLVGAAHPVEILSDHQNLQYFMTARKLNRRQARWSLKLTDYDFTLVHKPGSTMGKSDALSRHPRHNKGEKDNENVTLLQPHHVRRIAVEIEGEDDEITRRIRDNPTVEKWVEKQLAKHAAEWETHDGLILWQNRIYVPPDPDLRRDIITRHHNSRMGGHPGRYKTAELILRSYWWPRIHVDVRKHVAACDLCQRTKTDRGRPRGLLAPNSIPEYPWQRISVDLITDLPLSAGFDAILVIVDRFTKMVRLAPTYTSVSSEGIARLFRDRVWKDFGLPESIISDRGSVFISKFMKALNHLLDIKTNVSTAYHPQTDGQTERLNQEIEQYLRIFVNYRQNDWSEWLSLAEFSYNDKVNVSTHHSPFYLNWGRHPRKGFEPKRRTTVEGAEQFAKRMEELRKEAVAALERAARDMKTYYDRSHRDVPDFSPGDQVWLEGENLKTNRPSKKLEHRRFGPFKVVAKVGQRAYRLKLPAKWKVHPVFHVSKLAPYVPGDPTPQDLPAPELVDGHIEEEVEKILDRRVSRGKTEYLVKWRGYPMEENEWLTLDQLEHAKDAVKEFEDQTDGNEHVTTNGRASRRRRRGGKCQEIALSALS</sequence>
<dbReference type="OrthoDB" id="3341476at2759"/>
<reference evidence="21" key="1">
    <citation type="submission" date="2022-07" db="EMBL/GenBank/DDBJ databases">
        <title>The genome of Lyophyllum shimeji provides insight into the initial evolution of ectomycorrhizal fungal genome.</title>
        <authorList>
            <person name="Kobayashi Y."/>
            <person name="Shibata T."/>
            <person name="Hirakawa H."/>
            <person name="Shigenobu S."/>
            <person name="Nishiyama T."/>
            <person name="Yamada A."/>
            <person name="Hasebe M."/>
            <person name="Kawaguchi M."/>
        </authorList>
    </citation>
    <scope>NUCLEOTIDE SEQUENCE</scope>
    <source>
        <strain evidence="21">AT787</strain>
    </source>
</reference>
<evidence type="ECO:0000256" key="2">
    <source>
        <dbReference type="ARBA" id="ARBA00022670"/>
    </source>
</evidence>
<dbReference type="InterPro" id="IPR050951">
    <property type="entry name" value="Retrovirus_Pol_polyprotein"/>
</dbReference>
<protein>
    <recommendedName>
        <fullName evidence="1">RNA-directed DNA polymerase</fullName>
        <ecNumber evidence="1">2.7.7.49</ecNumber>
    </recommendedName>
</protein>
<feature type="region of interest" description="Disordered" evidence="17">
    <location>
        <begin position="738"/>
        <end position="757"/>
    </location>
</feature>
<keyword evidence="2" id="KW-0645">Protease</keyword>
<keyword evidence="8" id="KW-0255">Endonuclease</keyword>
<dbReference type="Pfam" id="PF24626">
    <property type="entry name" value="SH3_Tf2-1"/>
    <property type="match status" value="1"/>
</dbReference>
<keyword evidence="6" id="KW-0479">Metal-binding</keyword>
<keyword evidence="22" id="KW-1185">Reference proteome</keyword>
<dbReference type="InterPro" id="IPR000953">
    <property type="entry name" value="Chromo/chromo_shadow_dom"/>
</dbReference>
<dbReference type="GO" id="GO:0003887">
    <property type="term" value="F:DNA-directed DNA polymerase activity"/>
    <property type="evidence" value="ECO:0007669"/>
    <property type="project" value="UniProtKB-KW"/>
</dbReference>
<dbReference type="Gene3D" id="3.10.10.10">
    <property type="entry name" value="HIV Type 1 Reverse Transcriptase, subunit A, domain 1"/>
    <property type="match status" value="1"/>
</dbReference>
<dbReference type="InterPro" id="IPR041373">
    <property type="entry name" value="RT_RNaseH"/>
</dbReference>
<dbReference type="InterPro" id="IPR001584">
    <property type="entry name" value="Integrase_cat-core"/>
</dbReference>
<evidence type="ECO:0000256" key="15">
    <source>
        <dbReference type="ARBA" id="ARBA00023125"/>
    </source>
</evidence>
<dbReference type="GO" id="GO:0006338">
    <property type="term" value="P:chromatin remodeling"/>
    <property type="evidence" value="ECO:0007669"/>
    <property type="project" value="UniProtKB-ARBA"/>
</dbReference>
<dbReference type="Gene3D" id="2.40.50.40">
    <property type="match status" value="1"/>
</dbReference>
<evidence type="ECO:0000313" key="21">
    <source>
        <dbReference type="EMBL" id="GLB38563.1"/>
    </source>
</evidence>
<dbReference type="InterPro" id="IPR016197">
    <property type="entry name" value="Chromo-like_dom_sf"/>
</dbReference>
<dbReference type="Pfam" id="PF13975">
    <property type="entry name" value="gag-asp_proteas"/>
    <property type="match status" value="1"/>
</dbReference>
<evidence type="ECO:0000259" key="18">
    <source>
        <dbReference type="PROSITE" id="PS50013"/>
    </source>
</evidence>
<dbReference type="GO" id="GO:0003964">
    <property type="term" value="F:RNA-directed DNA polymerase activity"/>
    <property type="evidence" value="ECO:0007669"/>
    <property type="project" value="UniProtKB-KW"/>
</dbReference>
<dbReference type="PROSITE" id="PS50994">
    <property type="entry name" value="INTEGRASE"/>
    <property type="match status" value="1"/>
</dbReference>
<dbReference type="GO" id="GO:0046872">
    <property type="term" value="F:metal ion binding"/>
    <property type="evidence" value="ECO:0007669"/>
    <property type="project" value="UniProtKB-KW"/>
</dbReference>
<keyword evidence="12" id="KW-0229">DNA integration</keyword>
<dbReference type="GO" id="GO:0006310">
    <property type="term" value="P:DNA recombination"/>
    <property type="evidence" value="ECO:0007669"/>
    <property type="project" value="UniProtKB-KW"/>
</dbReference>
<evidence type="ECO:0000256" key="5">
    <source>
        <dbReference type="ARBA" id="ARBA00022722"/>
    </source>
</evidence>
<accession>A0A9P3PMD1</accession>
<feature type="domain" description="Reverse transcriptase" evidence="19">
    <location>
        <begin position="355"/>
        <end position="535"/>
    </location>
</feature>
<dbReference type="PANTHER" id="PTHR37984">
    <property type="entry name" value="PROTEIN CBG26694"/>
    <property type="match status" value="1"/>
</dbReference>
<dbReference type="Pfam" id="PF17921">
    <property type="entry name" value="Integrase_H2C2"/>
    <property type="match status" value="1"/>
</dbReference>
<keyword evidence="14" id="KW-0239">DNA-directed DNA polymerase</keyword>
<feature type="domain" description="Integrase catalytic" evidence="20">
    <location>
        <begin position="897"/>
        <end position="1071"/>
    </location>
</feature>
<evidence type="ECO:0000256" key="11">
    <source>
        <dbReference type="ARBA" id="ARBA00022884"/>
    </source>
</evidence>
<dbReference type="InterPro" id="IPR023780">
    <property type="entry name" value="Chromo_domain"/>
</dbReference>
<keyword evidence="15" id="KW-0238">DNA-binding</keyword>
<dbReference type="PANTHER" id="PTHR37984:SF5">
    <property type="entry name" value="PROTEIN NYNRIN-LIKE"/>
    <property type="match status" value="1"/>
</dbReference>
<keyword evidence="16" id="KW-0233">DNA recombination</keyword>
<proteinExistence type="predicted"/>
<dbReference type="EMBL" id="BRPK01000005">
    <property type="protein sequence ID" value="GLB38563.1"/>
    <property type="molecule type" value="Genomic_DNA"/>
</dbReference>
<dbReference type="GO" id="GO:0003677">
    <property type="term" value="F:DNA binding"/>
    <property type="evidence" value="ECO:0007669"/>
    <property type="project" value="UniProtKB-KW"/>
</dbReference>
<evidence type="ECO:0000256" key="12">
    <source>
        <dbReference type="ARBA" id="ARBA00022908"/>
    </source>
</evidence>
<dbReference type="InterPro" id="IPR041588">
    <property type="entry name" value="Integrase_H2C2"/>
</dbReference>
<dbReference type="CDD" id="cd00024">
    <property type="entry name" value="CD_CSD"/>
    <property type="match status" value="1"/>
</dbReference>
<dbReference type="FunFam" id="3.30.70.270:FF:000020">
    <property type="entry name" value="Transposon Tf2-6 polyprotein-like Protein"/>
    <property type="match status" value="1"/>
</dbReference>
<evidence type="ECO:0000256" key="9">
    <source>
        <dbReference type="ARBA" id="ARBA00022801"/>
    </source>
</evidence>
<feature type="domain" description="Chromo" evidence="18">
    <location>
        <begin position="1196"/>
        <end position="1246"/>
    </location>
</feature>
<evidence type="ECO:0000256" key="13">
    <source>
        <dbReference type="ARBA" id="ARBA00022918"/>
    </source>
</evidence>